<dbReference type="EMBL" id="OU466858">
    <property type="protein sequence ID" value="CAH2044222.1"/>
    <property type="molecule type" value="Genomic_DNA"/>
</dbReference>
<dbReference type="PANTHER" id="PTHR38926:SF13">
    <property type="entry name" value="F-BOX DOMAIN CONTAINING PROTEIN, EXPRESSED"/>
    <property type="match status" value="1"/>
</dbReference>
<feature type="domain" description="F-box" evidence="1">
    <location>
        <begin position="56"/>
        <end position="98"/>
    </location>
</feature>
<keyword evidence="3" id="KW-1185">Reference proteome</keyword>
<accession>A0AAU9RJE9</accession>
<dbReference type="AlphaFoldDB" id="A0AAU9RJE9"/>
<name>A0AAU9RJE9_THLAR</name>
<dbReference type="Gene3D" id="3.80.10.10">
    <property type="entry name" value="Ribonuclease Inhibitor"/>
    <property type="match status" value="1"/>
</dbReference>
<dbReference type="Pfam" id="PF12937">
    <property type="entry name" value="F-box-like"/>
    <property type="match status" value="1"/>
</dbReference>
<evidence type="ECO:0000259" key="1">
    <source>
        <dbReference type="Pfam" id="PF12937"/>
    </source>
</evidence>
<dbReference type="InterPro" id="IPR001810">
    <property type="entry name" value="F-box_dom"/>
</dbReference>
<reference evidence="2 3" key="1">
    <citation type="submission" date="2022-03" db="EMBL/GenBank/DDBJ databases">
        <authorList>
            <person name="Nunn A."/>
            <person name="Chopra R."/>
            <person name="Nunn A."/>
            <person name="Contreras Garrido A."/>
        </authorList>
    </citation>
    <scope>NUCLEOTIDE SEQUENCE [LARGE SCALE GENOMIC DNA]</scope>
</reference>
<evidence type="ECO:0000313" key="3">
    <source>
        <dbReference type="Proteomes" id="UP000836841"/>
    </source>
</evidence>
<dbReference type="SUPFAM" id="SSF52047">
    <property type="entry name" value="RNI-like"/>
    <property type="match status" value="1"/>
</dbReference>
<sequence length="350" mass="40818">MKEIAMFYGCKNSQHLLNEIGRSFVSPLSLPLCLIFLQMAEDRVNVVVHWEKMEIDILVRIFQKCFSLQELVNSGSAHVCRGWRAACCDPTLWNTLDLSHMKSHFIKVQQKPFVYVESRFDENLTRLLKLSMSLSKGNTMTLIVHFNLFLSDDMLTYTAIRCPNLRRLVLPAWNRIKKKSLANVMECCKSLESLTMPSIPHPYVVFSAIAMNCKNFRELKVMGPIDLSFVEVLVYLLPNLNVISLRCTSIYRDALVTILDKLKRLQVLNISHSYLLVQRYEPKQETIIVRELDETIMNKASKLKRFITCMEHDTCVMCQRTEKDEGIMRWYKYEEGLWKADEFMNLYATT</sequence>
<dbReference type="PANTHER" id="PTHR38926">
    <property type="entry name" value="F-BOX DOMAIN CONTAINING PROTEIN, EXPRESSED"/>
    <property type="match status" value="1"/>
</dbReference>
<protein>
    <recommendedName>
        <fullName evidence="1">F-box domain-containing protein</fullName>
    </recommendedName>
</protein>
<proteinExistence type="predicted"/>
<organism evidence="2 3">
    <name type="scientific">Thlaspi arvense</name>
    <name type="common">Field penny-cress</name>
    <dbReference type="NCBI Taxonomy" id="13288"/>
    <lineage>
        <taxon>Eukaryota</taxon>
        <taxon>Viridiplantae</taxon>
        <taxon>Streptophyta</taxon>
        <taxon>Embryophyta</taxon>
        <taxon>Tracheophyta</taxon>
        <taxon>Spermatophyta</taxon>
        <taxon>Magnoliopsida</taxon>
        <taxon>eudicotyledons</taxon>
        <taxon>Gunneridae</taxon>
        <taxon>Pentapetalae</taxon>
        <taxon>rosids</taxon>
        <taxon>malvids</taxon>
        <taxon>Brassicales</taxon>
        <taxon>Brassicaceae</taxon>
        <taxon>Thlaspideae</taxon>
        <taxon>Thlaspi</taxon>
    </lineage>
</organism>
<dbReference type="InterPro" id="IPR032675">
    <property type="entry name" value="LRR_dom_sf"/>
</dbReference>
<gene>
    <name evidence="2" type="ORF">TAV2_LOCUS7482</name>
</gene>
<dbReference type="Proteomes" id="UP000836841">
    <property type="component" value="Chromosome 2"/>
</dbReference>
<evidence type="ECO:0000313" key="2">
    <source>
        <dbReference type="EMBL" id="CAH2044222.1"/>
    </source>
</evidence>